<dbReference type="InterPro" id="IPR036398">
    <property type="entry name" value="CA_dom_sf"/>
</dbReference>
<organism evidence="4 5">
    <name type="scientific">Taenia crassiceps</name>
    <dbReference type="NCBI Taxonomy" id="6207"/>
    <lineage>
        <taxon>Eukaryota</taxon>
        <taxon>Metazoa</taxon>
        <taxon>Spiralia</taxon>
        <taxon>Lophotrochozoa</taxon>
        <taxon>Platyhelminthes</taxon>
        <taxon>Cestoda</taxon>
        <taxon>Eucestoda</taxon>
        <taxon>Cyclophyllidea</taxon>
        <taxon>Taeniidae</taxon>
        <taxon>Taenia</taxon>
    </lineage>
</organism>
<keyword evidence="5" id="KW-1185">Reference proteome</keyword>
<dbReference type="InterPro" id="IPR023561">
    <property type="entry name" value="Carbonic_anhydrase_a-class"/>
</dbReference>
<dbReference type="EMBL" id="JAKROA010000001">
    <property type="protein sequence ID" value="KAL5112731.1"/>
    <property type="molecule type" value="Genomic_DNA"/>
</dbReference>
<dbReference type="InterPro" id="IPR001148">
    <property type="entry name" value="CA_dom"/>
</dbReference>
<evidence type="ECO:0000313" key="4">
    <source>
        <dbReference type="EMBL" id="KAL5112731.1"/>
    </source>
</evidence>
<evidence type="ECO:0000256" key="2">
    <source>
        <dbReference type="SAM" id="SignalP"/>
    </source>
</evidence>
<evidence type="ECO:0000313" key="5">
    <source>
        <dbReference type="Proteomes" id="UP001651158"/>
    </source>
</evidence>
<keyword evidence="2" id="KW-0732">Signal</keyword>
<sequence>MRISCAHLQLWHFNIFFVISVDCLWQEGAWDSTWDNWWHYKEGAIGGPSHWGRASMMFSDDIWPACAKGHLQSPINIRLNDLIFDHTLKPLFIDGISSKLTFGVVNAGQDVFFQPDPNGPSIYFSDGPLSYRYRLHGGVIKFGSTSKVGSEHQIDGKTFPGEIQLYAYNADLYPNFTLAVSRPNGLAAVSLFLQIGQIPPPDISALLSTVAEVRLKGHRRRLFGLILQTLLPNTHEFITYQGSLGFPACHETVTWILLNAPVTVTEEQMKGLRGLRMSEFKNAGAMADNYRPIQKSNNRFIRTNIYFNASDYQQCQNTTTCLVCPERLHRHMI</sequence>
<dbReference type="SUPFAM" id="SSF51069">
    <property type="entry name" value="Carbonic anhydrase"/>
    <property type="match status" value="1"/>
</dbReference>
<protein>
    <submittedName>
        <fullName evidence="4">Carbonic anhydrase-related protein 10</fullName>
    </submittedName>
</protein>
<evidence type="ECO:0000256" key="1">
    <source>
        <dbReference type="ARBA" id="ARBA00010718"/>
    </source>
</evidence>
<comment type="caution">
    <text evidence="4">The sequence shown here is derived from an EMBL/GenBank/DDBJ whole genome shotgun (WGS) entry which is preliminary data.</text>
</comment>
<dbReference type="PANTHER" id="PTHR18952">
    <property type="entry name" value="CARBONIC ANHYDRASE"/>
    <property type="match status" value="1"/>
</dbReference>
<proteinExistence type="inferred from homology"/>
<reference evidence="4 5" key="1">
    <citation type="journal article" date="2022" name="Front. Cell. Infect. Microbiol.">
        <title>The Genomes of Two Strains of Taenia crassiceps the Animal Model for the Study of Human Cysticercosis.</title>
        <authorList>
            <person name="Bobes R.J."/>
            <person name="Estrada K."/>
            <person name="Rios-Valencia D.G."/>
            <person name="Calderon-Gallegos A."/>
            <person name="de la Torre P."/>
            <person name="Carrero J.C."/>
            <person name="Sanchez-Flores A."/>
            <person name="Laclette J.P."/>
        </authorList>
    </citation>
    <scope>NUCLEOTIDE SEQUENCE [LARGE SCALE GENOMIC DNA]</scope>
    <source>
        <strain evidence="4">WFUcys</strain>
    </source>
</reference>
<dbReference type="Pfam" id="PF00194">
    <property type="entry name" value="Carb_anhydrase"/>
    <property type="match status" value="1"/>
</dbReference>
<feature type="signal peptide" evidence="2">
    <location>
        <begin position="1"/>
        <end position="20"/>
    </location>
</feature>
<accession>A0ABR4QSP7</accession>
<dbReference type="SMART" id="SM01057">
    <property type="entry name" value="Carb_anhydrase"/>
    <property type="match status" value="1"/>
</dbReference>
<name>A0ABR4QSP7_9CEST</name>
<feature type="domain" description="Alpha-carbonic anhydrase" evidence="3">
    <location>
        <begin position="36"/>
        <end position="305"/>
    </location>
</feature>
<dbReference type="Gene3D" id="3.10.200.10">
    <property type="entry name" value="Alpha carbonic anhydrase"/>
    <property type="match status" value="1"/>
</dbReference>
<dbReference type="Proteomes" id="UP001651158">
    <property type="component" value="Unassembled WGS sequence"/>
</dbReference>
<gene>
    <name evidence="4" type="ORF">TcWFU_008470</name>
</gene>
<dbReference type="PROSITE" id="PS51144">
    <property type="entry name" value="ALPHA_CA_2"/>
    <property type="match status" value="1"/>
</dbReference>
<feature type="chain" id="PRO_5047248398" evidence="2">
    <location>
        <begin position="21"/>
        <end position="333"/>
    </location>
</feature>
<dbReference type="PANTHER" id="PTHR18952:SF208">
    <property type="entry name" value="CARBONIC ANHYDRASE XA-RELATED"/>
    <property type="match status" value="1"/>
</dbReference>
<evidence type="ECO:0000259" key="3">
    <source>
        <dbReference type="PROSITE" id="PS51144"/>
    </source>
</evidence>
<comment type="similarity">
    <text evidence="1">Belongs to the alpha-carbonic anhydrase family.</text>
</comment>